<evidence type="ECO:0000313" key="5">
    <source>
        <dbReference type="Proteomes" id="UP000182011"/>
    </source>
</evidence>
<reference evidence="3 6" key="1">
    <citation type="submission" date="2015-11" db="EMBL/GenBank/DDBJ databases">
        <authorList>
            <person name="Varghese N."/>
        </authorList>
    </citation>
    <scope>NUCLEOTIDE SEQUENCE [LARGE SCALE GENOMIC DNA]</scope>
    <source>
        <strain evidence="3 6">JGI-8</strain>
    </source>
</reference>
<dbReference type="Gene3D" id="1.10.8.640">
    <property type="entry name" value="Cytochrome C biogenesis protein"/>
    <property type="match status" value="1"/>
</dbReference>
<protein>
    <submittedName>
        <fullName evidence="4">Double zinc ribbon</fullName>
    </submittedName>
</protein>
<dbReference type="EMBL" id="CZVI01000030">
    <property type="protein sequence ID" value="CUS92647.1"/>
    <property type="molecule type" value="Genomic_DNA"/>
</dbReference>
<dbReference type="InterPro" id="IPR025874">
    <property type="entry name" value="DZR"/>
</dbReference>
<accession>A0A0S4MPR9</accession>
<keyword evidence="6" id="KW-1185">Reference proteome</keyword>
<name>A0A0P1LKA3_9BACT</name>
<reference evidence="4 5" key="2">
    <citation type="submission" date="2015-11" db="EMBL/GenBank/DDBJ databases">
        <authorList>
            <person name="Zhang Y."/>
            <person name="Guo Z."/>
        </authorList>
    </citation>
    <scope>NUCLEOTIDE SEQUENCE [LARGE SCALE GENOMIC DNA]</scope>
    <source>
        <strain evidence="4">JGI-4</strain>
    </source>
</reference>
<dbReference type="Proteomes" id="UP000182200">
    <property type="component" value="Unassembled WGS sequence"/>
</dbReference>
<evidence type="ECO:0000313" key="4">
    <source>
        <dbReference type="EMBL" id="CUU01040.1"/>
    </source>
</evidence>
<sequence>MKCKNCGEELYRGEKFCHNCGTKIETAHNFCVNCGSKLEIKDKFCSTCGHPVELGDFELSENIQKISKPRKIKYRSAYSFQNDKIVKIIFTSVISFVVLVLLIYFYTNYGAKKQKVSSSKVASVNVSSEVEAKVYEVSSKFTCGCGQCGNLPLETCDCTYAIQEKNFIRERLLKGETVDDLIITVNQTYGNIKPEFKDKFGTKLELKLK</sequence>
<accession>A0A0P1NW19</accession>
<proteinExistence type="predicted"/>
<dbReference type="Pfam" id="PF12773">
    <property type="entry name" value="DZR"/>
    <property type="match status" value="1"/>
</dbReference>
<evidence type="ECO:0000259" key="2">
    <source>
        <dbReference type="Pfam" id="PF12773"/>
    </source>
</evidence>
<accession>A0A0P1MPN9</accession>
<keyword evidence="1" id="KW-0472">Membrane</keyword>
<accession>A0A0P1MAX9</accession>
<feature type="transmembrane region" description="Helical" evidence="1">
    <location>
        <begin position="85"/>
        <end position="106"/>
    </location>
</feature>
<evidence type="ECO:0000313" key="6">
    <source>
        <dbReference type="Proteomes" id="UP000182200"/>
    </source>
</evidence>
<accession>A0A0P1M195</accession>
<keyword evidence="1" id="KW-0812">Transmembrane</keyword>
<accession>A0A0P1LHX8</accession>
<dbReference type="Proteomes" id="UP000182011">
    <property type="component" value="Unassembled WGS sequence"/>
</dbReference>
<accession>A0A0P1MQX4</accession>
<evidence type="ECO:0000313" key="3">
    <source>
        <dbReference type="EMBL" id="CUS92647.1"/>
    </source>
</evidence>
<feature type="domain" description="DZANK-type" evidence="2">
    <location>
        <begin position="3"/>
        <end position="49"/>
    </location>
</feature>
<dbReference type="EMBL" id="FAOP01000001">
    <property type="protein sequence ID" value="CUU01040.1"/>
    <property type="molecule type" value="Genomic_DNA"/>
</dbReference>
<accession>A0A0P1LFP0</accession>
<keyword evidence="1" id="KW-1133">Transmembrane helix</keyword>
<gene>
    <name evidence="4" type="ORF">JGI4_00167</name>
    <name evidence="3" type="ORF">JGI8_01706</name>
</gene>
<organism evidence="4 5">
    <name type="scientific">Candidatus Kryptonium thompsonii</name>
    <dbReference type="NCBI Taxonomy" id="1633631"/>
    <lineage>
        <taxon>Bacteria</taxon>
        <taxon>Pseudomonadati</taxon>
        <taxon>Candidatus Kryptoniota</taxon>
        <taxon>Candidatus Kryptonium</taxon>
    </lineage>
</organism>
<accession>A0A0P1LKA3</accession>
<dbReference type="InterPro" id="IPR038297">
    <property type="entry name" value="CcmH/CycL/NrfF/Ccl2_sf"/>
</dbReference>
<dbReference type="RefSeq" id="WP_047134653.1">
    <property type="nucleotide sequence ID" value="NZ_CZVI01000030.1"/>
</dbReference>
<dbReference type="STRING" id="1633631.GCA_001442925_00167"/>
<evidence type="ECO:0000256" key="1">
    <source>
        <dbReference type="SAM" id="Phobius"/>
    </source>
</evidence>
<accession>A0A0P1LUC9</accession>
<dbReference type="AlphaFoldDB" id="A0A0P1LKA3"/>